<gene>
    <name evidence="6" type="ORF">S12H4_24411</name>
</gene>
<feature type="non-terminal residue" evidence="6">
    <location>
        <position position="158"/>
    </location>
</feature>
<dbReference type="PANTHER" id="PTHR43034:SF2">
    <property type="entry name" value="ION-TRANSLOCATING OXIDOREDUCTASE COMPLEX SUBUNIT C"/>
    <property type="match status" value="1"/>
</dbReference>
<evidence type="ECO:0000256" key="3">
    <source>
        <dbReference type="ARBA" id="ARBA00023004"/>
    </source>
</evidence>
<accession>X1SQU1</accession>
<keyword evidence="3" id="KW-0408">Iron</keyword>
<evidence type="ECO:0000313" key="6">
    <source>
        <dbReference type="EMBL" id="GAI77720.1"/>
    </source>
</evidence>
<dbReference type="SUPFAM" id="SSF142019">
    <property type="entry name" value="Nqo1 FMN-binding domain-like"/>
    <property type="match status" value="1"/>
</dbReference>
<dbReference type="GO" id="GO:0051539">
    <property type="term" value="F:4 iron, 4 sulfur cluster binding"/>
    <property type="evidence" value="ECO:0007669"/>
    <property type="project" value="UniProtKB-KW"/>
</dbReference>
<dbReference type="EMBL" id="BARW01013239">
    <property type="protein sequence ID" value="GAI77720.1"/>
    <property type="molecule type" value="Genomic_DNA"/>
</dbReference>
<dbReference type="InterPro" id="IPR037225">
    <property type="entry name" value="Nuo51_FMN-bd_sf"/>
</dbReference>
<dbReference type="AlphaFoldDB" id="X1SQU1"/>
<keyword evidence="2" id="KW-0479">Metal-binding</keyword>
<dbReference type="GO" id="GO:0046872">
    <property type="term" value="F:metal ion binding"/>
    <property type="evidence" value="ECO:0007669"/>
    <property type="project" value="UniProtKB-KW"/>
</dbReference>
<keyword evidence="4" id="KW-0411">Iron-sulfur</keyword>
<sequence>AFPASVKISPPKEKPIDTIILNGCECEPYLTADHRIMLEYTDDCILGLKIIMKTVGAKRGIVGIEANKMDAYELFLEKTKDEKNIDVKLLEVKYPEGAEKMLIKALLLREVPAGGLPMDVGVVVHNVGTAVSIVEAVRDNKPLIERVVTVTGKGINNP</sequence>
<proteinExistence type="predicted"/>
<protein>
    <recommendedName>
        <fullName evidence="5">NADH-ubiquinone oxidoreductase 51kDa subunit FMN-binding domain-containing protein</fullName>
    </recommendedName>
</protein>
<dbReference type="InterPro" id="IPR010208">
    <property type="entry name" value="Ion_transpt_RnfC/RsxC"/>
</dbReference>
<organism evidence="6">
    <name type="scientific">marine sediment metagenome</name>
    <dbReference type="NCBI Taxonomy" id="412755"/>
    <lineage>
        <taxon>unclassified sequences</taxon>
        <taxon>metagenomes</taxon>
        <taxon>ecological metagenomes</taxon>
    </lineage>
</organism>
<evidence type="ECO:0000256" key="2">
    <source>
        <dbReference type="ARBA" id="ARBA00022723"/>
    </source>
</evidence>
<dbReference type="PANTHER" id="PTHR43034">
    <property type="entry name" value="ION-TRANSLOCATING OXIDOREDUCTASE COMPLEX SUBUNIT C"/>
    <property type="match status" value="1"/>
</dbReference>
<evidence type="ECO:0000259" key="5">
    <source>
        <dbReference type="Pfam" id="PF01512"/>
    </source>
</evidence>
<feature type="non-terminal residue" evidence="6">
    <location>
        <position position="1"/>
    </location>
</feature>
<feature type="domain" description="NADH-ubiquinone oxidoreductase 51kDa subunit FMN-binding" evidence="5">
    <location>
        <begin position="1"/>
        <end position="134"/>
    </location>
</feature>
<dbReference type="Pfam" id="PF01512">
    <property type="entry name" value="Complex1_51K"/>
    <property type="match status" value="1"/>
</dbReference>
<name>X1SQU1_9ZZZZ</name>
<evidence type="ECO:0000256" key="1">
    <source>
        <dbReference type="ARBA" id="ARBA00022485"/>
    </source>
</evidence>
<keyword evidence="1" id="KW-0004">4Fe-4S</keyword>
<reference evidence="6" key="1">
    <citation type="journal article" date="2014" name="Front. Microbiol.">
        <title>High frequency of phylogenetically diverse reductive dehalogenase-homologous genes in deep subseafloor sedimentary metagenomes.</title>
        <authorList>
            <person name="Kawai M."/>
            <person name="Futagami T."/>
            <person name="Toyoda A."/>
            <person name="Takaki Y."/>
            <person name="Nishi S."/>
            <person name="Hori S."/>
            <person name="Arai W."/>
            <person name="Tsubouchi T."/>
            <person name="Morono Y."/>
            <person name="Uchiyama I."/>
            <person name="Ito T."/>
            <person name="Fujiyama A."/>
            <person name="Inagaki F."/>
            <person name="Takami H."/>
        </authorList>
    </citation>
    <scope>NUCLEOTIDE SEQUENCE</scope>
    <source>
        <strain evidence="6">Expedition CK06-06</strain>
    </source>
</reference>
<dbReference type="GO" id="GO:0009055">
    <property type="term" value="F:electron transfer activity"/>
    <property type="evidence" value="ECO:0007669"/>
    <property type="project" value="InterPro"/>
</dbReference>
<comment type="caution">
    <text evidence="6">The sequence shown here is derived from an EMBL/GenBank/DDBJ whole genome shotgun (WGS) entry which is preliminary data.</text>
</comment>
<dbReference type="InterPro" id="IPR011538">
    <property type="entry name" value="Nuo51_FMN-bd"/>
</dbReference>
<dbReference type="Gene3D" id="3.40.50.11540">
    <property type="entry name" value="NADH-ubiquinone oxidoreductase 51kDa subunit"/>
    <property type="match status" value="1"/>
</dbReference>
<dbReference type="GO" id="GO:0016020">
    <property type="term" value="C:membrane"/>
    <property type="evidence" value="ECO:0007669"/>
    <property type="project" value="InterPro"/>
</dbReference>
<evidence type="ECO:0000256" key="4">
    <source>
        <dbReference type="ARBA" id="ARBA00023014"/>
    </source>
</evidence>